<dbReference type="NCBIfam" id="NF002542">
    <property type="entry name" value="PRK02101.1-3"/>
    <property type="match status" value="1"/>
</dbReference>
<organism evidence="2 3">
    <name type="scientific">Thermophagus xiamenensis</name>
    <dbReference type="NCBI Taxonomy" id="385682"/>
    <lineage>
        <taxon>Bacteria</taxon>
        <taxon>Pseudomonadati</taxon>
        <taxon>Bacteroidota</taxon>
        <taxon>Bacteroidia</taxon>
        <taxon>Marinilabiliales</taxon>
        <taxon>Marinilabiliaceae</taxon>
        <taxon>Thermophagus</taxon>
    </lineage>
</organism>
<dbReference type="OrthoDB" id="9777133at2"/>
<dbReference type="AlphaFoldDB" id="A0A1I2F2N0"/>
<evidence type="ECO:0000256" key="1">
    <source>
        <dbReference type="HAMAP-Rule" id="MF_00652"/>
    </source>
</evidence>
<dbReference type="GO" id="GO:0005829">
    <property type="term" value="C:cytosol"/>
    <property type="evidence" value="ECO:0007669"/>
    <property type="project" value="TreeGrafter"/>
</dbReference>
<keyword evidence="3" id="KW-1185">Reference proteome</keyword>
<dbReference type="HAMAP" id="MF_00652">
    <property type="entry name" value="UPF0246"/>
    <property type="match status" value="1"/>
</dbReference>
<dbReference type="Proteomes" id="UP000181976">
    <property type="component" value="Unassembled WGS sequence"/>
</dbReference>
<protein>
    <recommendedName>
        <fullName evidence="1">UPF0246 protein SAMN05444380_12610</fullName>
    </recommendedName>
</protein>
<dbReference type="PANTHER" id="PTHR30283">
    <property type="entry name" value="PEROXIDE STRESS RESPONSE PROTEIN YAAA"/>
    <property type="match status" value="1"/>
</dbReference>
<dbReference type="EMBL" id="FONA01000026">
    <property type="protein sequence ID" value="SFE99415.1"/>
    <property type="molecule type" value="Genomic_DNA"/>
</dbReference>
<sequence>MIAILSPAKKLDFKQPVPEINYTELFFPEEASQLAEQLKNYSPADLMQLMKISRSLAELNTERFFKWHWPFNGSEGRPAILAFNGEAYNGLQARTFSTEELNTAQHHLRILSGLYGLLRPLDLILPYRLEMGIKLKNPKGKDLYQFWGDKITMQLNKDLADGGHKALVNLASQEYFKAINPQKIEVPIITPVFKEYKNGTFKVISVYAKKARGMMTRFIIQNQLSDPEELKAFDLDGYHFNNQLSTDKEMVFTRHEL</sequence>
<dbReference type="GO" id="GO:0033194">
    <property type="term" value="P:response to hydroperoxide"/>
    <property type="evidence" value="ECO:0007669"/>
    <property type="project" value="TreeGrafter"/>
</dbReference>
<dbReference type="PANTHER" id="PTHR30283:SF4">
    <property type="entry name" value="PEROXIDE STRESS RESISTANCE PROTEIN YAAA"/>
    <property type="match status" value="1"/>
</dbReference>
<dbReference type="InParanoid" id="A0A1I2F2N0"/>
<dbReference type="STRING" id="385682.SAMN05444380_12610"/>
<reference evidence="2 3" key="1">
    <citation type="submission" date="2016-10" db="EMBL/GenBank/DDBJ databases">
        <authorList>
            <person name="de Groot N.N."/>
        </authorList>
    </citation>
    <scope>NUCLEOTIDE SEQUENCE [LARGE SCALE GENOMIC DNA]</scope>
    <source>
        <strain evidence="2 3">DSM 19012</strain>
    </source>
</reference>
<evidence type="ECO:0000313" key="3">
    <source>
        <dbReference type="Proteomes" id="UP000181976"/>
    </source>
</evidence>
<accession>A0A1I2F2N0</accession>
<gene>
    <name evidence="2" type="ORF">SAMN05444380_12610</name>
</gene>
<dbReference type="Pfam" id="PF03883">
    <property type="entry name" value="H2O2_YaaD"/>
    <property type="match status" value="1"/>
</dbReference>
<evidence type="ECO:0000313" key="2">
    <source>
        <dbReference type="EMBL" id="SFE99415.1"/>
    </source>
</evidence>
<proteinExistence type="inferred from homology"/>
<comment type="similarity">
    <text evidence="1">Belongs to the UPF0246 family.</text>
</comment>
<dbReference type="FunCoup" id="A0A1I2F2N0">
    <property type="interactions" value="64"/>
</dbReference>
<dbReference type="eggNOG" id="COG3022">
    <property type="taxonomic scope" value="Bacteria"/>
</dbReference>
<name>A0A1I2F2N0_9BACT</name>
<dbReference type="InterPro" id="IPR005583">
    <property type="entry name" value="YaaA"/>
</dbReference>
<dbReference type="RefSeq" id="WP_010528039.1">
    <property type="nucleotide sequence ID" value="NZ_AFSL01000069.1"/>
</dbReference>